<proteinExistence type="predicted"/>
<evidence type="ECO:0000256" key="3">
    <source>
        <dbReference type="SAM" id="SignalP"/>
    </source>
</evidence>
<accession>A0ABV3MJ15</accession>
<dbReference type="RefSeq" id="WP_016621811.1">
    <property type="nucleotide sequence ID" value="NZ_JBFDTA010000014.1"/>
</dbReference>
<keyword evidence="3" id="KW-0732">Signal</keyword>
<dbReference type="Proteomes" id="UP001554047">
    <property type="component" value="Unassembled WGS sequence"/>
</dbReference>
<evidence type="ECO:0000256" key="1">
    <source>
        <dbReference type="SAM" id="MobiDB-lite"/>
    </source>
</evidence>
<name>A0ABV3MJ15_9ENTE</name>
<evidence type="ECO:0000313" key="5">
    <source>
        <dbReference type="Proteomes" id="UP001554047"/>
    </source>
</evidence>
<protein>
    <submittedName>
        <fullName evidence="4">LPXTG cell wall anchor domain-containing protein</fullName>
    </submittedName>
</protein>
<gene>
    <name evidence="4" type="ORF">AB1I55_17635</name>
</gene>
<evidence type="ECO:0000313" key="4">
    <source>
        <dbReference type="EMBL" id="MEW3467921.1"/>
    </source>
</evidence>
<feature type="transmembrane region" description="Helical" evidence="2">
    <location>
        <begin position="82"/>
        <end position="98"/>
    </location>
</feature>
<keyword evidence="2" id="KW-0472">Membrane</keyword>
<keyword evidence="2" id="KW-1133">Transmembrane helix</keyword>
<sequence>MVKKRKGWLIVALLLTFLPFTLVTATEVQQVETTGTIGFTGFYEPIGTPDPPPPGSEGELPITDIAKPGGSLPQTNVVSQTWLIWLGISVISLVFLLWQKNKNQKKLN</sequence>
<feature type="signal peptide" evidence="3">
    <location>
        <begin position="1"/>
        <end position="25"/>
    </location>
</feature>
<feature type="chain" id="PRO_5045847246" evidence="3">
    <location>
        <begin position="26"/>
        <end position="108"/>
    </location>
</feature>
<dbReference type="NCBIfam" id="TIGR01167">
    <property type="entry name" value="LPXTG_anchor"/>
    <property type="match status" value="1"/>
</dbReference>
<dbReference type="EMBL" id="JBFDTB010000060">
    <property type="protein sequence ID" value="MEW3467921.1"/>
    <property type="molecule type" value="Genomic_DNA"/>
</dbReference>
<feature type="region of interest" description="Disordered" evidence="1">
    <location>
        <begin position="42"/>
        <end position="61"/>
    </location>
</feature>
<reference evidence="4 5" key="1">
    <citation type="submission" date="2024-05" db="EMBL/GenBank/DDBJ databases">
        <title>Human gut microbiome strain richness.</title>
        <authorList>
            <person name="Chen-Liaw A."/>
        </authorList>
    </citation>
    <scope>NUCLEOTIDE SEQUENCE [LARGE SCALE GENOMIC DNA]</scope>
    <source>
        <strain evidence="4 5">J1100102st1_G3_J1100102_180507</strain>
    </source>
</reference>
<keyword evidence="5" id="KW-1185">Reference proteome</keyword>
<organism evidence="4 5">
    <name type="scientific">Enterococcus entomosocium</name>
    <dbReference type="NCBI Taxonomy" id="3034352"/>
    <lineage>
        <taxon>Bacteria</taxon>
        <taxon>Bacillati</taxon>
        <taxon>Bacillota</taxon>
        <taxon>Bacilli</taxon>
        <taxon>Lactobacillales</taxon>
        <taxon>Enterococcaceae</taxon>
        <taxon>Enterococcus</taxon>
    </lineage>
</organism>
<evidence type="ECO:0000256" key="2">
    <source>
        <dbReference type="SAM" id="Phobius"/>
    </source>
</evidence>
<keyword evidence="2" id="KW-0812">Transmembrane</keyword>
<comment type="caution">
    <text evidence="4">The sequence shown here is derived from an EMBL/GenBank/DDBJ whole genome shotgun (WGS) entry which is preliminary data.</text>
</comment>